<dbReference type="EMBL" id="BQXS01002318">
    <property type="protein sequence ID" value="GKT31948.1"/>
    <property type="molecule type" value="Genomic_DNA"/>
</dbReference>
<accession>A0ABQ5KKE9</accession>
<evidence type="ECO:0000313" key="5">
    <source>
        <dbReference type="EMBL" id="GKT31948.1"/>
    </source>
</evidence>
<dbReference type="Proteomes" id="UP001057375">
    <property type="component" value="Unassembled WGS sequence"/>
</dbReference>
<gene>
    <name evidence="5" type="ORF">ADUPG1_002140</name>
</gene>
<organism evidence="5 6">
    <name type="scientific">Aduncisulcus paluster</name>
    <dbReference type="NCBI Taxonomy" id="2918883"/>
    <lineage>
        <taxon>Eukaryota</taxon>
        <taxon>Metamonada</taxon>
        <taxon>Carpediemonas-like organisms</taxon>
        <taxon>Aduncisulcus</taxon>
    </lineage>
</organism>
<evidence type="ECO:0000256" key="2">
    <source>
        <dbReference type="ARBA" id="ARBA00022679"/>
    </source>
</evidence>
<dbReference type="PANTHER" id="PTHR37418:SF2">
    <property type="entry name" value="3-KETO-5-AMINOHEXANOATE CLEAVAGE ENZYME"/>
    <property type="match status" value="1"/>
</dbReference>
<dbReference type="Gene3D" id="3.20.20.70">
    <property type="entry name" value="Aldolase class I"/>
    <property type="match status" value="1"/>
</dbReference>
<evidence type="ECO:0000256" key="3">
    <source>
        <dbReference type="ARBA" id="ARBA00022723"/>
    </source>
</evidence>
<keyword evidence="3" id="KW-0479">Metal-binding</keyword>
<evidence type="ECO:0000256" key="1">
    <source>
        <dbReference type="ARBA" id="ARBA00001947"/>
    </source>
</evidence>
<comment type="caution">
    <text evidence="5">The sequence shown here is derived from an EMBL/GenBank/DDBJ whole genome shotgun (WGS) entry which is preliminary data.</text>
</comment>
<reference evidence="5" key="1">
    <citation type="submission" date="2022-03" db="EMBL/GenBank/DDBJ databases">
        <title>Draft genome sequence of Aduncisulcus paluster, a free-living microaerophilic Fornicata.</title>
        <authorList>
            <person name="Yuyama I."/>
            <person name="Kume K."/>
            <person name="Tamura T."/>
            <person name="Inagaki Y."/>
            <person name="Hashimoto T."/>
        </authorList>
    </citation>
    <scope>NUCLEOTIDE SEQUENCE</scope>
    <source>
        <strain evidence="5">NY0171</strain>
    </source>
</reference>
<keyword evidence="6" id="KW-1185">Reference proteome</keyword>
<dbReference type="InterPro" id="IPR013785">
    <property type="entry name" value="Aldolase_TIM"/>
</dbReference>
<dbReference type="InterPro" id="IPR008567">
    <property type="entry name" value="BKACE"/>
</dbReference>
<evidence type="ECO:0000256" key="4">
    <source>
        <dbReference type="ARBA" id="ARBA00022833"/>
    </source>
</evidence>
<evidence type="ECO:0000313" key="6">
    <source>
        <dbReference type="Proteomes" id="UP001057375"/>
    </source>
</evidence>
<comment type="cofactor">
    <cofactor evidence="1">
        <name>Zn(2+)</name>
        <dbReference type="ChEBI" id="CHEBI:29105"/>
    </cofactor>
</comment>
<proteinExistence type="predicted"/>
<dbReference type="PANTHER" id="PTHR37418">
    <property type="entry name" value="3-KETO-5-AMINOHEXANOATE CLEAVAGE ENZYME-RELATED"/>
    <property type="match status" value="1"/>
</dbReference>
<dbReference type="Pfam" id="PF05853">
    <property type="entry name" value="BKACE"/>
    <property type="match status" value="1"/>
</dbReference>
<name>A0ABQ5KKE9_9EUKA</name>
<keyword evidence="4" id="KW-0862">Zinc</keyword>
<keyword evidence="2" id="KW-0808">Transferase</keyword>
<protein>
    <submittedName>
        <fullName evidence="5">3-keto-5-aminohexanoate cleavage enzyme like protein</fullName>
    </submittedName>
</protein>
<feature type="non-terminal residue" evidence="5">
    <location>
        <position position="1"/>
    </location>
</feature>
<sequence>TWTVAGVGRSQLPLTTMAILMGGHVRVGFEDNIYLSKGVKAESNADFVERIVRIAGELNREVATPEEARLLKGIRWGLAQSDCGQLISDFQLEVVKDKRGCFIGSTRHLAVAHNPFVFVWKFIGCFQGFKLCANLFYDSRKSALIAKWQYAEYELGTDCIHRPEWMEY</sequence>